<organism evidence="2">
    <name type="scientific">Anopheles darlingi</name>
    <name type="common">Mosquito</name>
    <dbReference type="NCBI Taxonomy" id="43151"/>
    <lineage>
        <taxon>Eukaryota</taxon>
        <taxon>Metazoa</taxon>
        <taxon>Ecdysozoa</taxon>
        <taxon>Arthropoda</taxon>
        <taxon>Hexapoda</taxon>
        <taxon>Insecta</taxon>
        <taxon>Pterygota</taxon>
        <taxon>Neoptera</taxon>
        <taxon>Endopterygota</taxon>
        <taxon>Diptera</taxon>
        <taxon>Nematocera</taxon>
        <taxon>Culicoidea</taxon>
        <taxon>Culicidae</taxon>
        <taxon>Anophelinae</taxon>
        <taxon>Anopheles</taxon>
    </lineage>
</organism>
<feature type="signal peptide" evidence="1">
    <location>
        <begin position="1"/>
        <end position="22"/>
    </location>
</feature>
<reference evidence="2" key="1">
    <citation type="submission" date="2018-01" db="EMBL/GenBank/DDBJ databases">
        <title>An insight into the sialome of Amazonian anophelines.</title>
        <authorList>
            <person name="Ribeiro J.M."/>
            <person name="Scarpassa V."/>
            <person name="Calvo E."/>
        </authorList>
    </citation>
    <scope>NUCLEOTIDE SEQUENCE</scope>
</reference>
<name>A0A2M4DL68_ANODA</name>
<protein>
    <submittedName>
        <fullName evidence="2">Putative secreted protein</fullName>
    </submittedName>
</protein>
<dbReference type="AlphaFoldDB" id="A0A2M4DL68"/>
<proteinExistence type="predicted"/>
<accession>A0A2M4DL68</accession>
<feature type="chain" id="PRO_5014844122" evidence="1">
    <location>
        <begin position="23"/>
        <end position="111"/>
    </location>
</feature>
<evidence type="ECO:0000313" key="2">
    <source>
        <dbReference type="EMBL" id="MBW78302.1"/>
    </source>
</evidence>
<sequence>MAQLFQHRLFRVRLMAVPVVVGCAVRASRCTTAALNWPGSLKYGSGTRMRLWIDTSTCRKLDVCAFHFSSGRPCHVFNTDRQTLPSLYRFGLKRTVFRPVVSRLIIIGELG</sequence>
<evidence type="ECO:0000256" key="1">
    <source>
        <dbReference type="SAM" id="SignalP"/>
    </source>
</evidence>
<dbReference type="EMBL" id="GGFL01014124">
    <property type="protein sequence ID" value="MBW78302.1"/>
    <property type="molecule type" value="Transcribed_RNA"/>
</dbReference>
<keyword evidence="1" id="KW-0732">Signal</keyword>